<evidence type="ECO:0000259" key="4">
    <source>
        <dbReference type="PROSITE" id="PS51000"/>
    </source>
</evidence>
<accession>A0ABS5ETE0</accession>
<proteinExistence type="predicted"/>
<dbReference type="EMBL" id="JAAGBB010000002">
    <property type="protein sequence ID" value="MBR0663210.1"/>
    <property type="molecule type" value="Genomic_DNA"/>
</dbReference>
<dbReference type="InterPro" id="IPR037171">
    <property type="entry name" value="NagB/RpiA_transferase-like"/>
</dbReference>
<dbReference type="Gene3D" id="3.40.50.1360">
    <property type="match status" value="1"/>
</dbReference>
<dbReference type="SMART" id="SM00420">
    <property type="entry name" value="HTH_DEOR"/>
    <property type="match status" value="1"/>
</dbReference>
<gene>
    <name evidence="5" type="ORF">GXW71_02465</name>
</gene>
<evidence type="ECO:0000256" key="3">
    <source>
        <dbReference type="ARBA" id="ARBA00023163"/>
    </source>
</evidence>
<name>A0ABS5ETE0_9PROT</name>
<dbReference type="SMART" id="SM01134">
    <property type="entry name" value="DeoRC"/>
    <property type="match status" value="1"/>
</dbReference>
<keyword evidence="2" id="KW-0238">DNA-binding</keyword>
<sequence length="255" mass="27053">MRQSTTRRDQILDALAGGEADVDRLAERFGVSASTIRRDLQRLSERRAIARTYGGAILAPGAEEQSLRKREGLHREAKDAIAEAALALVRDGETLILDGGSTVQAFGRRLRGRRHRIITNNLTLIPLLADAPEIELIVLGGAVRPISMGTTGPLAEAALRRMTADRIFASADGVVAGRGLCEATLEQVSLKSLMMAQAAETVVLADASKLGRAGQPCWAPLPAAWTLITDASAACCAPFTEAGARVIQAVPELPD</sequence>
<dbReference type="SUPFAM" id="SSF100950">
    <property type="entry name" value="NagB/RpiA/CoA transferase-like"/>
    <property type="match status" value="1"/>
</dbReference>
<organism evidence="5 6">
    <name type="scientific">Plastoroseomonas hellenica</name>
    <dbReference type="NCBI Taxonomy" id="2687306"/>
    <lineage>
        <taxon>Bacteria</taxon>
        <taxon>Pseudomonadati</taxon>
        <taxon>Pseudomonadota</taxon>
        <taxon>Alphaproteobacteria</taxon>
        <taxon>Acetobacterales</taxon>
        <taxon>Acetobacteraceae</taxon>
        <taxon>Plastoroseomonas</taxon>
    </lineage>
</organism>
<evidence type="ECO:0000313" key="5">
    <source>
        <dbReference type="EMBL" id="MBR0663210.1"/>
    </source>
</evidence>
<dbReference type="InterPro" id="IPR001034">
    <property type="entry name" value="DeoR_HTH"/>
</dbReference>
<dbReference type="PANTHER" id="PTHR30363">
    <property type="entry name" value="HTH-TYPE TRANSCRIPTIONAL REGULATOR SRLR-RELATED"/>
    <property type="match status" value="1"/>
</dbReference>
<dbReference type="Proteomes" id="UP001196870">
    <property type="component" value="Unassembled WGS sequence"/>
</dbReference>
<dbReference type="RefSeq" id="WP_211850800.1">
    <property type="nucleotide sequence ID" value="NZ_JAAGBB010000002.1"/>
</dbReference>
<dbReference type="Pfam" id="PF08220">
    <property type="entry name" value="HTH_DeoR"/>
    <property type="match status" value="1"/>
</dbReference>
<dbReference type="Pfam" id="PF00455">
    <property type="entry name" value="DeoRC"/>
    <property type="match status" value="1"/>
</dbReference>
<dbReference type="PRINTS" id="PR00037">
    <property type="entry name" value="HTHLACR"/>
</dbReference>
<dbReference type="SUPFAM" id="SSF46785">
    <property type="entry name" value="Winged helix' DNA-binding domain"/>
    <property type="match status" value="1"/>
</dbReference>
<dbReference type="PANTHER" id="PTHR30363:SF44">
    <property type="entry name" value="AGA OPERON TRANSCRIPTIONAL REPRESSOR-RELATED"/>
    <property type="match status" value="1"/>
</dbReference>
<dbReference type="PROSITE" id="PS00894">
    <property type="entry name" value="HTH_DEOR_1"/>
    <property type="match status" value="1"/>
</dbReference>
<evidence type="ECO:0000313" key="6">
    <source>
        <dbReference type="Proteomes" id="UP001196870"/>
    </source>
</evidence>
<dbReference type="InterPro" id="IPR018356">
    <property type="entry name" value="Tscrpt_reg_HTH_DeoR_CS"/>
</dbReference>
<dbReference type="InterPro" id="IPR036390">
    <property type="entry name" value="WH_DNA-bd_sf"/>
</dbReference>
<comment type="caution">
    <text evidence="5">The sequence shown here is derived from an EMBL/GenBank/DDBJ whole genome shotgun (WGS) entry which is preliminary data.</text>
</comment>
<protein>
    <submittedName>
        <fullName evidence="5">DeoR/GlpR transcriptional regulator</fullName>
    </submittedName>
</protein>
<dbReference type="InterPro" id="IPR014036">
    <property type="entry name" value="DeoR-like_C"/>
</dbReference>
<dbReference type="PROSITE" id="PS51000">
    <property type="entry name" value="HTH_DEOR_2"/>
    <property type="match status" value="1"/>
</dbReference>
<evidence type="ECO:0000256" key="2">
    <source>
        <dbReference type="ARBA" id="ARBA00023125"/>
    </source>
</evidence>
<keyword evidence="1" id="KW-0805">Transcription regulation</keyword>
<keyword evidence="6" id="KW-1185">Reference proteome</keyword>
<dbReference type="InterPro" id="IPR050313">
    <property type="entry name" value="Carb_Metab_HTH_regulators"/>
</dbReference>
<reference evidence="6" key="1">
    <citation type="journal article" date="2021" name="Syst. Appl. Microbiol.">
        <title>Roseomonas hellenica sp. nov., isolated from roots of wild-growing Alkanna tinctoria.</title>
        <authorList>
            <person name="Rat A."/>
            <person name="Naranjo H.D."/>
            <person name="Lebbe L."/>
            <person name="Cnockaert M."/>
            <person name="Krigas N."/>
            <person name="Grigoriadou K."/>
            <person name="Maloupa E."/>
            <person name="Willems A."/>
        </authorList>
    </citation>
    <scope>NUCLEOTIDE SEQUENCE [LARGE SCALE GENOMIC DNA]</scope>
    <source>
        <strain evidence="6">LMG 31523</strain>
    </source>
</reference>
<evidence type="ECO:0000256" key="1">
    <source>
        <dbReference type="ARBA" id="ARBA00023015"/>
    </source>
</evidence>
<dbReference type="Gene3D" id="1.10.10.10">
    <property type="entry name" value="Winged helix-like DNA-binding domain superfamily/Winged helix DNA-binding domain"/>
    <property type="match status" value="1"/>
</dbReference>
<keyword evidence="3" id="KW-0804">Transcription</keyword>
<feature type="domain" description="HTH deoR-type" evidence="4">
    <location>
        <begin position="4"/>
        <end position="58"/>
    </location>
</feature>
<dbReference type="InterPro" id="IPR036388">
    <property type="entry name" value="WH-like_DNA-bd_sf"/>
</dbReference>